<dbReference type="SUPFAM" id="SSF46458">
    <property type="entry name" value="Globin-like"/>
    <property type="match status" value="1"/>
</dbReference>
<comment type="caution">
    <text evidence="1">The sequence shown here is derived from an EMBL/GenBank/DDBJ whole genome shotgun (WGS) entry which is preliminary data.</text>
</comment>
<reference evidence="1" key="1">
    <citation type="submission" date="2021-01" db="EMBL/GenBank/DDBJ databases">
        <authorList>
            <person name="Zhong Y.L."/>
        </authorList>
    </citation>
    <scope>NUCLEOTIDE SEQUENCE</scope>
    <source>
        <strain evidence="1">KCTC 23302</strain>
    </source>
</reference>
<evidence type="ECO:0000313" key="1">
    <source>
        <dbReference type="EMBL" id="MBL0682230.1"/>
    </source>
</evidence>
<dbReference type="CDD" id="cd08916">
    <property type="entry name" value="TrHb3_P"/>
    <property type="match status" value="1"/>
</dbReference>
<dbReference type="RefSeq" id="WP_201916229.1">
    <property type="nucleotide sequence ID" value="NZ_BAABAX010000001.1"/>
</dbReference>
<protein>
    <submittedName>
        <fullName evidence="1">Group III truncated hemoglobin</fullName>
    </submittedName>
</protein>
<dbReference type="Gene3D" id="1.10.490.10">
    <property type="entry name" value="Globins"/>
    <property type="match status" value="1"/>
</dbReference>
<sequence length="128" mass="14982">MKEIRNRDDVFVLVSTFYRAIRKDELLGPVFNGHILEEQWPGHLEKLTDFWVTALFGVASFKGNPVQAHRNVDKNLNHTMSQLHFGKWLQLWFSTIDSLYEGKLAQRAKDAARKMATSQYLAVWRHRP</sequence>
<proteinExistence type="predicted"/>
<dbReference type="EMBL" id="JAERQJ010000001">
    <property type="protein sequence ID" value="MBL0682230.1"/>
    <property type="molecule type" value="Genomic_DNA"/>
</dbReference>
<dbReference type="InterPro" id="IPR012292">
    <property type="entry name" value="Globin/Proto"/>
</dbReference>
<accession>A0A936ZUG5</accession>
<keyword evidence="2" id="KW-1185">Reference proteome</keyword>
<dbReference type="AlphaFoldDB" id="A0A936ZUG5"/>
<dbReference type="Proteomes" id="UP000651057">
    <property type="component" value="Unassembled WGS sequence"/>
</dbReference>
<evidence type="ECO:0000313" key="2">
    <source>
        <dbReference type="Proteomes" id="UP000651057"/>
    </source>
</evidence>
<name>A0A936ZUG5_9FLAO</name>
<organism evidence="1 2">
    <name type="scientific">Aquimarina mytili</name>
    <dbReference type="NCBI Taxonomy" id="874423"/>
    <lineage>
        <taxon>Bacteria</taxon>
        <taxon>Pseudomonadati</taxon>
        <taxon>Bacteroidota</taxon>
        <taxon>Flavobacteriia</taxon>
        <taxon>Flavobacteriales</taxon>
        <taxon>Flavobacteriaceae</taxon>
        <taxon>Aquimarina</taxon>
    </lineage>
</organism>
<dbReference type="InterPro" id="IPR009050">
    <property type="entry name" value="Globin-like_sf"/>
</dbReference>
<gene>
    <name evidence="1" type="ORF">JJQ60_01750</name>
</gene>
<dbReference type="GO" id="GO:0019825">
    <property type="term" value="F:oxygen binding"/>
    <property type="evidence" value="ECO:0007669"/>
    <property type="project" value="InterPro"/>
</dbReference>
<dbReference type="GO" id="GO:0020037">
    <property type="term" value="F:heme binding"/>
    <property type="evidence" value="ECO:0007669"/>
    <property type="project" value="InterPro"/>
</dbReference>